<dbReference type="AlphaFoldDB" id="A0A392T4X8"/>
<protein>
    <submittedName>
        <fullName evidence="1">Copia protein</fullName>
    </submittedName>
</protein>
<sequence>MLALKRILRYVQGTPHYGLHFYPSHIEKLVSYTDVDWGGCLDTRRSTFGYCVFLGDNFISWSSKRHPTLSRSSVEAEYR</sequence>
<accession>A0A392T4X8</accession>
<dbReference type="PANTHER" id="PTHR11439">
    <property type="entry name" value="GAG-POL-RELATED RETROTRANSPOSON"/>
    <property type="match status" value="1"/>
</dbReference>
<dbReference type="EMBL" id="LXQA010508235">
    <property type="protein sequence ID" value="MCI56171.1"/>
    <property type="molecule type" value="Genomic_DNA"/>
</dbReference>
<reference evidence="1 2" key="1">
    <citation type="journal article" date="2018" name="Front. Plant Sci.">
        <title>Red Clover (Trifolium pratense) and Zigzag Clover (T. medium) - A Picture of Genomic Similarities and Differences.</title>
        <authorList>
            <person name="Dluhosova J."/>
            <person name="Istvanek J."/>
            <person name="Nedelnik J."/>
            <person name="Repkova J."/>
        </authorList>
    </citation>
    <scope>NUCLEOTIDE SEQUENCE [LARGE SCALE GENOMIC DNA]</scope>
    <source>
        <strain evidence="2">cv. 10/8</strain>
        <tissue evidence="1">Leaf</tissue>
    </source>
</reference>
<dbReference type="PANTHER" id="PTHR11439:SF524">
    <property type="entry name" value="RNA-DIRECTED DNA POLYMERASE, PROTEIN KINASE RLK-PELLE-DLSV FAMILY"/>
    <property type="match status" value="1"/>
</dbReference>
<keyword evidence="2" id="KW-1185">Reference proteome</keyword>
<dbReference type="CDD" id="cd09272">
    <property type="entry name" value="RNase_HI_RT_Ty1"/>
    <property type="match status" value="1"/>
</dbReference>
<proteinExistence type="predicted"/>
<name>A0A392T4X8_9FABA</name>
<dbReference type="Proteomes" id="UP000265520">
    <property type="component" value="Unassembled WGS sequence"/>
</dbReference>
<feature type="non-terminal residue" evidence="1">
    <location>
        <position position="79"/>
    </location>
</feature>
<organism evidence="1 2">
    <name type="scientific">Trifolium medium</name>
    <dbReference type="NCBI Taxonomy" id="97028"/>
    <lineage>
        <taxon>Eukaryota</taxon>
        <taxon>Viridiplantae</taxon>
        <taxon>Streptophyta</taxon>
        <taxon>Embryophyta</taxon>
        <taxon>Tracheophyta</taxon>
        <taxon>Spermatophyta</taxon>
        <taxon>Magnoliopsida</taxon>
        <taxon>eudicotyledons</taxon>
        <taxon>Gunneridae</taxon>
        <taxon>Pentapetalae</taxon>
        <taxon>rosids</taxon>
        <taxon>fabids</taxon>
        <taxon>Fabales</taxon>
        <taxon>Fabaceae</taxon>
        <taxon>Papilionoideae</taxon>
        <taxon>50 kb inversion clade</taxon>
        <taxon>NPAAA clade</taxon>
        <taxon>Hologalegina</taxon>
        <taxon>IRL clade</taxon>
        <taxon>Trifolieae</taxon>
        <taxon>Trifolium</taxon>
    </lineage>
</organism>
<evidence type="ECO:0000313" key="2">
    <source>
        <dbReference type="Proteomes" id="UP000265520"/>
    </source>
</evidence>
<evidence type="ECO:0000313" key="1">
    <source>
        <dbReference type="EMBL" id="MCI56171.1"/>
    </source>
</evidence>
<comment type="caution">
    <text evidence="1">The sequence shown here is derived from an EMBL/GenBank/DDBJ whole genome shotgun (WGS) entry which is preliminary data.</text>
</comment>